<dbReference type="GeneID" id="62145179"/>
<name>A0A9P5IVI6_9HELO</name>
<gene>
    <name evidence="1" type="ORF">EAE97_001590</name>
</gene>
<proteinExistence type="predicted"/>
<reference evidence="1 2" key="1">
    <citation type="journal article" date="2020" name="Genome Biol. Evol.">
        <title>Comparative genomics of Sclerotiniaceae.</title>
        <authorList>
            <person name="Valero Jimenez C.A."/>
            <person name="Steentjes M."/>
            <person name="Scholten O.E."/>
            <person name="Van Kan J.A.L."/>
        </authorList>
    </citation>
    <scope>NUCLEOTIDE SEQUENCE [LARGE SCALE GENOMIC DNA]</scope>
    <source>
        <strain evidence="1 2">MUCL 94</strain>
    </source>
</reference>
<keyword evidence="2" id="KW-1185">Reference proteome</keyword>
<sequence length="74" mass="8612">MWSRENLTKWGLIDRGNFNPFTLADDHPGAALRLEAVERWITGAKQDNRNSGHYLSKIWKEVMIRRTYASPNPL</sequence>
<evidence type="ECO:0000313" key="2">
    <source>
        <dbReference type="Proteomes" id="UP000710849"/>
    </source>
</evidence>
<accession>A0A9P5IVI6</accession>
<protein>
    <submittedName>
        <fullName evidence="1">Uncharacterized protein</fullName>
    </submittedName>
</protein>
<dbReference type="EMBL" id="RCSW01000003">
    <property type="protein sequence ID" value="KAF7952093.1"/>
    <property type="molecule type" value="Genomic_DNA"/>
</dbReference>
<dbReference type="RefSeq" id="XP_038736659.1">
    <property type="nucleotide sequence ID" value="XM_038872101.1"/>
</dbReference>
<dbReference type="Proteomes" id="UP000710849">
    <property type="component" value="Unassembled WGS sequence"/>
</dbReference>
<evidence type="ECO:0000313" key="1">
    <source>
        <dbReference type="EMBL" id="KAF7952093.1"/>
    </source>
</evidence>
<dbReference type="AlphaFoldDB" id="A0A9P5IVI6"/>
<comment type="caution">
    <text evidence="1">The sequence shown here is derived from an EMBL/GenBank/DDBJ whole genome shotgun (WGS) entry which is preliminary data.</text>
</comment>
<organism evidence="1 2">
    <name type="scientific">Botrytis byssoidea</name>
    <dbReference type="NCBI Taxonomy" id="139641"/>
    <lineage>
        <taxon>Eukaryota</taxon>
        <taxon>Fungi</taxon>
        <taxon>Dikarya</taxon>
        <taxon>Ascomycota</taxon>
        <taxon>Pezizomycotina</taxon>
        <taxon>Leotiomycetes</taxon>
        <taxon>Helotiales</taxon>
        <taxon>Sclerotiniaceae</taxon>
        <taxon>Botrytis</taxon>
    </lineage>
</organism>